<gene>
    <name evidence="2" type="ORF">PoB_001277000</name>
</gene>
<dbReference type="Proteomes" id="UP000735302">
    <property type="component" value="Unassembled WGS sequence"/>
</dbReference>
<dbReference type="EMBL" id="BLXT01001503">
    <property type="protein sequence ID" value="GFN86264.1"/>
    <property type="molecule type" value="Genomic_DNA"/>
</dbReference>
<dbReference type="GO" id="GO:0007160">
    <property type="term" value="P:cell-matrix adhesion"/>
    <property type="evidence" value="ECO:0007669"/>
    <property type="project" value="InterPro"/>
</dbReference>
<evidence type="ECO:0000313" key="3">
    <source>
        <dbReference type="Proteomes" id="UP000735302"/>
    </source>
</evidence>
<comment type="caution">
    <text evidence="2">The sequence shown here is derived from an EMBL/GenBank/DDBJ whole genome shotgun (WGS) entry which is preliminary data.</text>
</comment>
<accession>A0AAV3YTX9</accession>
<dbReference type="GO" id="GO:0005509">
    <property type="term" value="F:calcium ion binding"/>
    <property type="evidence" value="ECO:0007669"/>
    <property type="project" value="InterPro"/>
</dbReference>
<organism evidence="2 3">
    <name type="scientific">Plakobranchus ocellatus</name>
    <dbReference type="NCBI Taxonomy" id="259542"/>
    <lineage>
        <taxon>Eukaryota</taxon>
        <taxon>Metazoa</taxon>
        <taxon>Spiralia</taxon>
        <taxon>Lophotrochozoa</taxon>
        <taxon>Mollusca</taxon>
        <taxon>Gastropoda</taxon>
        <taxon>Heterobranchia</taxon>
        <taxon>Euthyneura</taxon>
        <taxon>Panpulmonata</taxon>
        <taxon>Sacoglossa</taxon>
        <taxon>Placobranchoidea</taxon>
        <taxon>Plakobranchidae</taxon>
        <taxon>Plakobranchus</taxon>
    </lineage>
</organism>
<feature type="chain" id="PRO_5043506471" evidence="1">
    <location>
        <begin position="20"/>
        <end position="182"/>
    </location>
</feature>
<dbReference type="Pfam" id="PF00811">
    <property type="entry name" value="Ependymin"/>
    <property type="match status" value="1"/>
</dbReference>
<dbReference type="PANTHER" id="PTHR10697">
    <property type="entry name" value="MAMMALIAN EPENDYMIN-RELATED PROTEIN 1"/>
    <property type="match status" value="1"/>
</dbReference>
<dbReference type="InterPro" id="IPR001299">
    <property type="entry name" value="Ependymin"/>
</dbReference>
<feature type="signal peptide" evidence="1">
    <location>
        <begin position="1"/>
        <end position="19"/>
    </location>
</feature>
<keyword evidence="3" id="KW-1185">Reference proteome</keyword>
<dbReference type="GO" id="GO:0005764">
    <property type="term" value="C:lysosome"/>
    <property type="evidence" value="ECO:0007669"/>
    <property type="project" value="TreeGrafter"/>
</dbReference>
<reference evidence="2 3" key="1">
    <citation type="journal article" date="2021" name="Elife">
        <title>Chloroplast acquisition without the gene transfer in kleptoplastic sea slugs, Plakobranchus ocellatus.</title>
        <authorList>
            <person name="Maeda T."/>
            <person name="Takahashi S."/>
            <person name="Yoshida T."/>
            <person name="Shimamura S."/>
            <person name="Takaki Y."/>
            <person name="Nagai Y."/>
            <person name="Toyoda A."/>
            <person name="Suzuki Y."/>
            <person name="Arimoto A."/>
            <person name="Ishii H."/>
            <person name="Satoh N."/>
            <person name="Nishiyama T."/>
            <person name="Hasebe M."/>
            <person name="Maruyama T."/>
            <person name="Minagawa J."/>
            <person name="Obokata J."/>
            <person name="Shigenobu S."/>
        </authorList>
    </citation>
    <scope>NUCLEOTIDE SEQUENCE [LARGE SCALE GENOMIC DNA]</scope>
</reference>
<sequence length="182" mass="19870">MHLLYLATFTAAAVTLGFGQTSPEPPKCCIDRQFTVTIGEVGGSVYPLTGNTVFVDGYILLAYDYYKQRVGAETHRKQPDGSEKVTRVLTDFAAKRQYVDENNVCSILAITEPMEEPCLPANASFVGTATFGYGSASLEVNTWEYESSTDKGRVLIRRTFTKSGCVPVVESYYGMVEGGSTL</sequence>
<dbReference type="PANTHER" id="PTHR10697:SF1">
    <property type="entry name" value="MAMMALIAN EPENDYMIN-RELATED PROTEIN 1"/>
    <property type="match status" value="1"/>
</dbReference>
<dbReference type="AlphaFoldDB" id="A0AAV3YTX9"/>
<dbReference type="GO" id="GO:0005576">
    <property type="term" value="C:extracellular region"/>
    <property type="evidence" value="ECO:0007669"/>
    <property type="project" value="InterPro"/>
</dbReference>
<name>A0AAV3YTX9_9GAST</name>
<evidence type="ECO:0000313" key="2">
    <source>
        <dbReference type="EMBL" id="GFN86264.1"/>
    </source>
</evidence>
<keyword evidence="1" id="KW-0732">Signal</keyword>
<proteinExistence type="predicted"/>
<evidence type="ECO:0000256" key="1">
    <source>
        <dbReference type="SAM" id="SignalP"/>
    </source>
</evidence>
<protein>
    <submittedName>
        <fullName evidence="2">Mammalian ependymin-related protein 1-like</fullName>
    </submittedName>
</protein>